<protein>
    <submittedName>
        <fullName evidence="1">Mariner Mos1 transposase</fullName>
    </submittedName>
</protein>
<reference evidence="1 2" key="1">
    <citation type="journal article" date="2019" name="Commun. Biol.">
        <title>The bagworm genome reveals a unique fibroin gene that provides high tensile strength.</title>
        <authorList>
            <person name="Kono N."/>
            <person name="Nakamura H."/>
            <person name="Ohtoshi R."/>
            <person name="Tomita M."/>
            <person name="Numata K."/>
            <person name="Arakawa K."/>
        </authorList>
    </citation>
    <scope>NUCLEOTIDE SEQUENCE [LARGE SCALE GENOMIC DNA]</scope>
</reference>
<dbReference type="Gene3D" id="3.30.420.10">
    <property type="entry name" value="Ribonuclease H-like superfamily/Ribonuclease H"/>
    <property type="match status" value="1"/>
</dbReference>
<organism evidence="1 2">
    <name type="scientific">Eumeta variegata</name>
    <name type="common">Bagworm moth</name>
    <name type="synonym">Eumeta japonica</name>
    <dbReference type="NCBI Taxonomy" id="151549"/>
    <lineage>
        <taxon>Eukaryota</taxon>
        <taxon>Metazoa</taxon>
        <taxon>Ecdysozoa</taxon>
        <taxon>Arthropoda</taxon>
        <taxon>Hexapoda</taxon>
        <taxon>Insecta</taxon>
        <taxon>Pterygota</taxon>
        <taxon>Neoptera</taxon>
        <taxon>Endopterygota</taxon>
        <taxon>Lepidoptera</taxon>
        <taxon>Glossata</taxon>
        <taxon>Ditrysia</taxon>
        <taxon>Tineoidea</taxon>
        <taxon>Psychidae</taxon>
        <taxon>Oiketicinae</taxon>
        <taxon>Eumeta</taxon>
    </lineage>
</organism>
<accession>A0A4C1TGZ9</accession>
<dbReference type="EMBL" id="BGZK01000059">
    <property type="protein sequence ID" value="GBP13783.1"/>
    <property type="molecule type" value="Genomic_DNA"/>
</dbReference>
<dbReference type="STRING" id="151549.A0A4C1TGZ9"/>
<dbReference type="GO" id="GO:0003676">
    <property type="term" value="F:nucleic acid binding"/>
    <property type="evidence" value="ECO:0007669"/>
    <property type="project" value="InterPro"/>
</dbReference>
<evidence type="ECO:0000313" key="2">
    <source>
        <dbReference type="Proteomes" id="UP000299102"/>
    </source>
</evidence>
<dbReference type="AlphaFoldDB" id="A0A4C1TGZ9"/>
<evidence type="ECO:0000313" key="1">
    <source>
        <dbReference type="EMBL" id="GBP13783.1"/>
    </source>
</evidence>
<name>A0A4C1TGZ9_EUMVA</name>
<proteinExistence type="predicted"/>
<keyword evidence="2" id="KW-1185">Reference proteome</keyword>
<dbReference type="InterPro" id="IPR036397">
    <property type="entry name" value="RNaseH_sf"/>
</dbReference>
<dbReference type="OrthoDB" id="10017160at2759"/>
<comment type="caution">
    <text evidence="1">The sequence shown here is derived from an EMBL/GenBank/DDBJ whole genome shotgun (WGS) entry which is preliminary data.</text>
</comment>
<gene>
    <name evidence="1" type="ORF">EVAR_8006_1</name>
</gene>
<dbReference type="Proteomes" id="UP000299102">
    <property type="component" value="Unassembled WGS sequence"/>
</dbReference>
<sequence>MVNSERYTTICLPEVFEERRKNNRRRRIILHHDNASCHTSAETIRFLECQKIELTDHPSYSPNLTPKDFYLFPRRINYVVNVAGAVKRPLMRGKCTFWRYLNQNGKSAIKIDSNVCKVHRSSWRIFFKAIKP</sequence>